<dbReference type="EC" id="3.2.1.18" evidence="3"/>
<feature type="domain" description="LamG-like jellyroll fold" evidence="7">
    <location>
        <begin position="451"/>
        <end position="582"/>
    </location>
</feature>
<dbReference type="CDD" id="cd15482">
    <property type="entry name" value="Sialidase_non-viral"/>
    <property type="match status" value="1"/>
</dbReference>
<dbReference type="EMBL" id="JAVREL010000001">
    <property type="protein sequence ID" value="MDT0341347.1"/>
    <property type="molecule type" value="Genomic_DNA"/>
</dbReference>
<dbReference type="InterPro" id="IPR001791">
    <property type="entry name" value="Laminin_G"/>
</dbReference>
<keyword evidence="9" id="KW-1185">Reference proteome</keyword>
<dbReference type="PANTHER" id="PTHR10628">
    <property type="entry name" value="SIALIDASE"/>
    <property type="match status" value="1"/>
</dbReference>
<dbReference type="InterPro" id="IPR013320">
    <property type="entry name" value="ConA-like_dom_sf"/>
</dbReference>
<comment type="caution">
    <text evidence="8">The sequence shown here is derived from an EMBL/GenBank/DDBJ whole genome shotgun (WGS) entry which is preliminary data.</text>
</comment>
<accession>A0ABU2MIC8</accession>
<proteinExistence type="inferred from homology"/>
<dbReference type="Proteomes" id="UP001183246">
    <property type="component" value="Unassembled WGS sequence"/>
</dbReference>
<keyword evidence="5" id="KW-1015">Disulfide bond</keyword>
<feature type="signal peptide" evidence="6">
    <location>
        <begin position="1"/>
        <end position="21"/>
    </location>
</feature>
<dbReference type="SMART" id="SM00560">
    <property type="entry name" value="LamGL"/>
    <property type="match status" value="1"/>
</dbReference>
<dbReference type="PANTHER" id="PTHR10628:SF30">
    <property type="entry name" value="EXO-ALPHA-SIALIDASE"/>
    <property type="match status" value="1"/>
</dbReference>
<organism evidence="8 9">
    <name type="scientific">Streptomyces litchfieldiae</name>
    <dbReference type="NCBI Taxonomy" id="3075543"/>
    <lineage>
        <taxon>Bacteria</taxon>
        <taxon>Bacillati</taxon>
        <taxon>Actinomycetota</taxon>
        <taxon>Actinomycetes</taxon>
        <taxon>Kitasatosporales</taxon>
        <taxon>Streptomycetaceae</taxon>
        <taxon>Streptomyces</taxon>
    </lineage>
</organism>
<name>A0ABU2MIC8_9ACTN</name>
<comment type="similarity">
    <text evidence="2">Belongs to the glycosyl hydrolase 33 family.</text>
</comment>
<dbReference type="Pfam" id="PF13385">
    <property type="entry name" value="Laminin_G_3"/>
    <property type="match status" value="1"/>
</dbReference>
<evidence type="ECO:0000256" key="3">
    <source>
        <dbReference type="ARBA" id="ARBA00012733"/>
    </source>
</evidence>
<feature type="chain" id="PRO_5046039493" description="exo-alpha-sialidase" evidence="6">
    <location>
        <begin position="22"/>
        <end position="609"/>
    </location>
</feature>
<dbReference type="InterPro" id="IPR011040">
    <property type="entry name" value="Sialidase"/>
</dbReference>
<dbReference type="InterPro" id="IPR006558">
    <property type="entry name" value="LamG-like"/>
</dbReference>
<keyword evidence="4 6" id="KW-0732">Signal</keyword>
<reference evidence="9" key="1">
    <citation type="submission" date="2023-07" db="EMBL/GenBank/DDBJ databases">
        <title>30 novel species of actinomycetes from the DSMZ collection.</title>
        <authorList>
            <person name="Nouioui I."/>
        </authorList>
    </citation>
    <scope>NUCLEOTIDE SEQUENCE [LARGE SCALE GENOMIC DNA]</scope>
    <source>
        <strain evidence="9">DSM 44938</strain>
    </source>
</reference>
<evidence type="ECO:0000313" key="9">
    <source>
        <dbReference type="Proteomes" id="UP001183246"/>
    </source>
</evidence>
<dbReference type="SUPFAM" id="SSF50939">
    <property type="entry name" value="Sialidases"/>
    <property type="match status" value="1"/>
</dbReference>
<dbReference type="RefSeq" id="WP_311702463.1">
    <property type="nucleotide sequence ID" value="NZ_JAVREL010000001.1"/>
</dbReference>
<evidence type="ECO:0000256" key="4">
    <source>
        <dbReference type="ARBA" id="ARBA00022729"/>
    </source>
</evidence>
<protein>
    <recommendedName>
        <fullName evidence="3">exo-alpha-sialidase</fullName>
        <ecNumber evidence="3">3.2.1.18</ecNumber>
    </recommendedName>
</protein>
<dbReference type="Pfam" id="PF13088">
    <property type="entry name" value="BNR_2"/>
    <property type="match status" value="1"/>
</dbReference>
<evidence type="ECO:0000256" key="6">
    <source>
        <dbReference type="SAM" id="SignalP"/>
    </source>
</evidence>
<dbReference type="Gene3D" id="2.60.120.200">
    <property type="match status" value="1"/>
</dbReference>
<evidence type="ECO:0000259" key="7">
    <source>
        <dbReference type="SMART" id="SM00560"/>
    </source>
</evidence>
<comment type="catalytic activity">
    <reaction evidence="1">
        <text>Hydrolysis of alpha-(2-&gt;3)-, alpha-(2-&gt;6)-, alpha-(2-&gt;8)- glycosidic linkages of terminal sialic acid residues in oligosaccharides, glycoproteins, glycolipids, colominic acid and synthetic substrates.</text>
        <dbReference type="EC" id="3.2.1.18"/>
    </reaction>
</comment>
<dbReference type="CDD" id="cd00110">
    <property type="entry name" value="LamG"/>
    <property type="match status" value="1"/>
</dbReference>
<dbReference type="InterPro" id="IPR036278">
    <property type="entry name" value="Sialidase_sf"/>
</dbReference>
<evidence type="ECO:0000256" key="5">
    <source>
        <dbReference type="ARBA" id="ARBA00023157"/>
    </source>
</evidence>
<evidence type="ECO:0000313" key="8">
    <source>
        <dbReference type="EMBL" id="MDT0341347.1"/>
    </source>
</evidence>
<dbReference type="Gene3D" id="2.120.10.10">
    <property type="match status" value="1"/>
</dbReference>
<evidence type="ECO:0000256" key="1">
    <source>
        <dbReference type="ARBA" id="ARBA00000427"/>
    </source>
</evidence>
<sequence>MRNPVLFLALLATAFAPPLTGAPAARSTSSAAVIDPELSHPFVHHTEGYACFRIPALVATADGTLLAFAEGRVADCADVGDIDLVLKRSTDEGRTWGPLTVLRGRDSPDGFGNPAPVVDSGTGRVSVLFAHNPWTARGADRVRGTRTLHALHSTDDGASWTPGGDLGALKPAGWTWISVGPGHGVQLRRGKHAGRLIVPGDYDTSDGGAGAQLYYSDDGGLTWRLGARYETERVLTNPGELTVAERADGTIYINSRSSTTCGTDNHRLTAVSEDGGETFTAAGFQPVPDIDAPPVSGSLLALRPDRLLLSAPARPGAEAFDDRRVMAVRTSTDEGRTWRRVGTVITEDRAGYSDLTRLASGGIGLLYETNTNSPHGTLTFSAFSEADLDAQAGDLFLPRTPDASGLGNHAVVHGGTRPAADAERGEVLPFDGQQDHLRLINCPDSLRLGATDFTVTAWVNGAGGPVFLGPGDRPGERGLWLRLDPAGGHFTAGIDTGEAAAEVSTGPGHGDGAWHHVVLTRRAGELALSADGGPPVTAPAPAGEITPAGAFTFHIGGSPDGAGLFTGALDDVRVLGRALTAGEADRVRAGESGIGDERVRLPFAALWPG</sequence>
<gene>
    <name evidence="8" type="ORF">RM590_01570</name>
</gene>
<dbReference type="SUPFAM" id="SSF49899">
    <property type="entry name" value="Concanavalin A-like lectins/glucanases"/>
    <property type="match status" value="1"/>
</dbReference>
<dbReference type="InterPro" id="IPR026856">
    <property type="entry name" value="Sialidase_fam"/>
</dbReference>
<evidence type="ECO:0000256" key="2">
    <source>
        <dbReference type="ARBA" id="ARBA00009348"/>
    </source>
</evidence>